<dbReference type="GO" id="GO:0006281">
    <property type="term" value="P:DNA repair"/>
    <property type="evidence" value="ECO:0007669"/>
    <property type="project" value="TreeGrafter"/>
</dbReference>
<dbReference type="GO" id="GO:0003917">
    <property type="term" value="F:DNA topoisomerase type I (single strand cut, ATP-independent) activity"/>
    <property type="evidence" value="ECO:0007669"/>
    <property type="project" value="InterPro"/>
</dbReference>
<comment type="caution">
    <text evidence="6">The sequence shown here is derived from an EMBL/GenBank/DDBJ whole genome shotgun (WGS) entry which is preliminary data.</text>
</comment>
<dbReference type="PANTHER" id="PTHR11390:SF21">
    <property type="entry name" value="DNA TOPOISOMERASE 3-ALPHA"/>
    <property type="match status" value="1"/>
</dbReference>
<protein>
    <recommendedName>
        <fullName evidence="4">Omega-protein</fullName>
    </recommendedName>
    <alternativeName>
        <fullName evidence="3">Relaxing enzyme</fullName>
    </alternativeName>
    <alternativeName>
        <fullName evidence="1">Swivelase</fullName>
    </alternativeName>
    <alternativeName>
        <fullName evidence="2">Untwisting enzyme</fullName>
    </alternativeName>
</protein>
<dbReference type="InterPro" id="IPR023405">
    <property type="entry name" value="Topo_IA_core_domain"/>
</dbReference>
<dbReference type="InterPro" id="IPR006171">
    <property type="entry name" value="TOPRIM_dom"/>
</dbReference>
<dbReference type="InterPro" id="IPR003601">
    <property type="entry name" value="Topo_IA_2"/>
</dbReference>
<dbReference type="Gene3D" id="1.10.460.10">
    <property type="entry name" value="Topoisomerase I, domain 2"/>
    <property type="match status" value="1"/>
</dbReference>
<evidence type="ECO:0000256" key="2">
    <source>
        <dbReference type="ARBA" id="ARBA00031985"/>
    </source>
</evidence>
<dbReference type="Proteomes" id="UP000789326">
    <property type="component" value="Unassembled WGS sequence"/>
</dbReference>
<evidence type="ECO:0000256" key="3">
    <source>
        <dbReference type="ARBA" id="ARBA00032235"/>
    </source>
</evidence>
<reference evidence="6" key="1">
    <citation type="submission" date="2021-11" db="EMBL/GenBank/DDBJ databases">
        <authorList>
            <person name="Bulgarelli D."/>
        </authorList>
    </citation>
    <scope>NUCLEOTIDE SEQUENCE</scope>
    <source>
        <strain evidence="6">Bi133</strain>
    </source>
</reference>
<evidence type="ECO:0000313" key="7">
    <source>
        <dbReference type="Proteomes" id="UP000789326"/>
    </source>
</evidence>
<evidence type="ECO:0000256" key="4">
    <source>
        <dbReference type="ARBA" id="ARBA00032877"/>
    </source>
</evidence>
<feature type="domain" description="Toprim" evidence="5">
    <location>
        <begin position="3"/>
        <end position="142"/>
    </location>
</feature>
<dbReference type="GO" id="GO:0006310">
    <property type="term" value="P:DNA recombination"/>
    <property type="evidence" value="ECO:0007669"/>
    <property type="project" value="TreeGrafter"/>
</dbReference>
<sequence length="206" mass="23705">MIMKLIIAEKPDQGSTLAAQFKTKKQQGYIEIMPNELFPDGAYVTWAVGHLCQLVSPETYHSKWKKWSMETLPMIPERFQYEVTRQKAKQFNVVKTLLRKPEVDEIIHAGDAGREGELIVRNIVNLCKVNKPMKRLWISSLTPKAIYEGFQNLKSEEKTRPLYYEAYTRACADWVVGMNASRAYSILLKQRGVSDVFSAGRVQLYP</sequence>
<evidence type="ECO:0000313" key="6">
    <source>
        <dbReference type="EMBL" id="CAH0244424.1"/>
    </source>
</evidence>
<keyword evidence="6" id="KW-0413">Isomerase</keyword>
<evidence type="ECO:0000259" key="5">
    <source>
        <dbReference type="PROSITE" id="PS50880"/>
    </source>
</evidence>
<dbReference type="Gene3D" id="3.40.50.140">
    <property type="match status" value="1"/>
</dbReference>
<dbReference type="PANTHER" id="PTHR11390">
    <property type="entry name" value="PROKARYOTIC DNA TOPOISOMERASE"/>
    <property type="match status" value="1"/>
</dbReference>
<gene>
    <name evidence="6" type="primary">topB_2</name>
    <name evidence="6" type="ORF">SRABI133_02965</name>
</gene>
<dbReference type="InterPro" id="IPR034144">
    <property type="entry name" value="TOPRIM_TopoIII"/>
</dbReference>
<dbReference type="GO" id="GO:0006265">
    <property type="term" value="P:DNA topological change"/>
    <property type="evidence" value="ECO:0007669"/>
    <property type="project" value="InterPro"/>
</dbReference>
<dbReference type="GO" id="GO:0003677">
    <property type="term" value="F:DNA binding"/>
    <property type="evidence" value="ECO:0007669"/>
    <property type="project" value="InterPro"/>
</dbReference>
<organism evidence="6 7">
    <name type="scientific">Peribacillus simplex</name>
    <dbReference type="NCBI Taxonomy" id="1478"/>
    <lineage>
        <taxon>Bacteria</taxon>
        <taxon>Bacillati</taxon>
        <taxon>Bacillota</taxon>
        <taxon>Bacilli</taxon>
        <taxon>Bacillales</taxon>
        <taxon>Bacillaceae</taxon>
        <taxon>Peribacillus</taxon>
    </lineage>
</organism>
<dbReference type="InterPro" id="IPR000380">
    <property type="entry name" value="Topo_IA"/>
</dbReference>
<dbReference type="AlphaFoldDB" id="A0A9W4KZ81"/>
<dbReference type="SMART" id="SM00493">
    <property type="entry name" value="TOPRIM"/>
    <property type="match status" value="1"/>
</dbReference>
<dbReference type="EMBL" id="CAKKMG010000042">
    <property type="protein sequence ID" value="CAH0244424.1"/>
    <property type="molecule type" value="Genomic_DNA"/>
</dbReference>
<dbReference type="SMART" id="SM00436">
    <property type="entry name" value="TOP1Bc"/>
    <property type="match status" value="1"/>
</dbReference>
<dbReference type="PROSITE" id="PS50880">
    <property type="entry name" value="TOPRIM"/>
    <property type="match status" value="1"/>
</dbReference>
<dbReference type="CDD" id="cd03362">
    <property type="entry name" value="TOPRIM_TopoIA_TopoIII"/>
    <property type="match status" value="1"/>
</dbReference>
<evidence type="ECO:0000256" key="1">
    <source>
        <dbReference type="ARBA" id="ARBA00030003"/>
    </source>
</evidence>
<dbReference type="GO" id="GO:0043597">
    <property type="term" value="C:cytoplasmic replication fork"/>
    <property type="evidence" value="ECO:0007669"/>
    <property type="project" value="TreeGrafter"/>
</dbReference>
<name>A0A9W4KZ81_9BACI</name>
<accession>A0A9W4KZ81</accession>
<dbReference type="SUPFAM" id="SSF56712">
    <property type="entry name" value="Prokaryotic type I DNA topoisomerase"/>
    <property type="match status" value="1"/>
</dbReference>
<dbReference type="InterPro" id="IPR013824">
    <property type="entry name" value="Topo_IA_cen_sub1"/>
</dbReference>
<proteinExistence type="predicted"/>
<dbReference type="Pfam" id="PF01751">
    <property type="entry name" value="Toprim"/>
    <property type="match status" value="1"/>
</dbReference>